<dbReference type="KEGG" id="vg:35382821"/>
<protein>
    <recommendedName>
        <fullName evidence="2">DUF5857 domain-containing protein</fullName>
    </recommendedName>
</protein>
<reference evidence="3" key="1">
    <citation type="submission" date="2017-08" db="EMBL/GenBank/DDBJ databases">
        <authorList>
            <consortium name="Urmite Genomes"/>
        </authorList>
    </citation>
    <scope>NUCLEOTIDE SEQUENCE [LARGE SCALE GENOMIC DNA]</scope>
    <source>
        <strain evidence="3">IHUMI-LCC2</strain>
    </source>
</reference>
<organism evidence="3">
    <name type="scientific">Orpheovirus IHUMI-LCC2</name>
    <dbReference type="NCBI Taxonomy" id="2023057"/>
    <lineage>
        <taxon>Viruses</taxon>
        <taxon>Varidnaviria</taxon>
        <taxon>Bamfordvirae</taxon>
        <taxon>Nucleocytoviricota</taxon>
        <taxon>Megaviricetes</taxon>
        <taxon>Pimascovirales</taxon>
        <taxon>Ocovirineae</taxon>
        <taxon>Orpheoviridae</taxon>
        <taxon>Alphaorpheovirus</taxon>
        <taxon>Alphaorpheovirus massiliense</taxon>
    </lineage>
</organism>
<dbReference type="EMBL" id="LT906555">
    <property type="protein sequence ID" value="SNW62878.1"/>
    <property type="molecule type" value="Genomic_DNA"/>
</dbReference>
<keyword evidence="1" id="KW-0812">Transmembrane</keyword>
<feature type="transmembrane region" description="Helical" evidence="1">
    <location>
        <begin position="297"/>
        <end position="318"/>
    </location>
</feature>
<evidence type="ECO:0000259" key="2">
    <source>
        <dbReference type="Pfam" id="PF19175"/>
    </source>
</evidence>
<keyword evidence="1" id="KW-1133">Transmembrane helix</keyword>
<dbReference type="OrthoDB" id="3419at10239"/>
<feature type="domain" description="DUF5857" evidence="2">
    <location>
        <begin position="85"/>
        <end position="272"/>
    </location>
</feature>
<sequence length="319" mass="35984">MSRKRKNIYVYYLFLYYKKIIMSLEIENRCSGRDNLSNQNFIRFWEERGLTCENNYRNILFDLPNNTANPNNVGRIQGDLLDFYNRYRQAGYDIVPPGSPGYNSSIQNRILSICQNLPTACDTFLNNYCANKTRQTVSSDRTFLGFCGCFVPTLDLALIGSPECDPLCIQSDIKRGDPTTVKYITCNNNNLCIISRISITAAQEVLNSSQVTFSQVCPTCSSQGSCACVFSDVNVQGLRDIGINNRGLLNQNCTRSVCYRSLPNGVLDQVSCDAYLFEPEQNTDTPPETPTETPTNIYWIVGIGIFIIIILIVILFFIL</sequence>
<dbReference type="GeneID" id="35382821"/>
<proteinExistence type="predicted"/>
<dbReference type="Proteomes" id="UP000236316">
    <property type="component" value="Segment"/>
</dbReference>
<name>A0A2I2L5Q2_9VIRU</name>
<evidence type="ECO:0000256" key="1">
    <source>
        <dbReference type="SAM" id="Phobius"/>
    </source>
</evidence>
<evidence type="ECO:0000313" key="3">
    <source>
        <dbReference type="EMBL" id="SNW62878.1"/>
    </source>
</evidence>
<keyword evidence="4" id="KW-1185">Reference proteome</keyword>
<gene>
    <name evidence="3" type="ORF">ORPV_974</name>
</gene>
<accession>A0A2I2L5Q2</accession>
<dbReference type="RefSeq" id="YP_009449180.1">
    <property type="nucleotide sequence ID" value="NC_036594.1"/>
</dbReference>
<evidence type="ECO:0000313" key="4">
    <source>
        <dbReference type="Proteomes" id="UP000236316"/>
    </source>
</evidence>
<dbReference type="InterPro" id="IPR043875">
    <property type="entry name" value="DUF5857"/>
</dbReference>
<dbReference type="Pfam" id="PF19175">
    <property type="entry name" value="DUF5857"/>
    <property type="match status" value="1"/>
</dbReference>
<keyword evidence="1" id="KW-0472">Membrane</keyword>